<dbReference type="InterPro" id="IPR011009">
    <property type="entry name" value="Kinase-like_dom_sf"/>
</dbReference>
<feature type="domain" description="Protein kinase" evidence="1">
    <location>
        <begin position="1"/>
        <end position="233"/>
    </location>
</feature>
<dbReference type="PROSITE" id="PS50011">
    <property type="entry name" value="PROTEIN_KINASE_DOM"/>
    <property type="match status" value="1"/>
</dbReference>
<organism evidence="2 3">
    <name type="scientific">Cecembia calidifontis</name>
    <dbReference type="NCBI Taxonomy" id="1187080"/>
    <lineage>
        <taxon>Bacteria</taxon>
        <taxon>Pseudomonadati</taxon>
        <taxon>Bacteroidota</taxon>
        <taxon>Cytophagia</taxon>
        <taxon>Cytophagales</taxon>
        <taxon>Cyclobacteriaceae</taxon>
        <taxon>Cecembia</taxon>
    </lineage>
</organism>
<proteinExistence type="predicted"/>
<evidence type="ECO:0000259" key="1">
    <source>
        <dbReference type="PROSITE" id="PS50011"/>
    </source>
</evidence>
<dbReference type="Proteomes" id="UP000292209">
    <property type="component" value="Unassembled WGS sequence"/>
</dbReference>
<keyword evidence="3" id="KW-1185">Reference proteome</keyword>
<keyword evidence="2" id="KW-0418">Kinase</keyword>
<dbReference type="PIRSF" id="PIRSF000654">
    <property type="entry name" value="Integrin-linked_kinase"/>
    <property type="match status" value="1"/>
</dbReference>
<dbReference type="InterPro" id="IPR000719">
    <property type="entry name" value="Prot_kinase_dom"/>
</dbReference>
<dbReference type="AlphaFoldDB" id="A0A4Q7PBE7"/>
<dbReference type="RefSeq" id="WP_130275112.1">
    <property type="nucleotide sequence ID" value="NZ_SGXG01000001.1"/>
</dbReference>
<dbReference type="GO" id="GO:0005524">
    <property type="term" value="F:ATP binding"/>
    <property type="evidence" value="ECO:0007669"/>
    <property type="project" value="InterPro"/>
</dbReference>
<sequence length="233" mass="26236">MKKIVKKLISNDQLKAINKNIVGIISNFNHPNINPVISIHLNPEVGNPYLQSPWCNLGSLNDFIEKHKISLELLDKLISQTLSGLAYLHSLNLVHSDLKLSNILMHKENESIDFKIGDLLTLKKESSGIELNGGFYTPEILAPEVYLTQKVSSKMDIWALGVMLYILFTKQYPFGDRRTSSIGEIKNNIVTGNIKGPDFDAFPEPFGQFIEMCLAHDPYLRPSASEILLMIEQ</sequence>
<dbReference type="PROSITE" id="PS00108">
    <property type="entry name" value="PROTEIN_KINASE_ST"/>
    <property type="match status" value="1"/>
</dbReference>
<gene>
    <name evidence="2" type="ORF">BC751_1671</name>
</gene>
<dbReference type="PANTHER" id="PTHR24347">
    <property type="entry name" value="SERINE/THREONINE-PROTEIN KINASE"/>
    <property type="match status" value="1"/>
</dbReference>
<dbReference type="SMART" id="SM00220">
    <property type="entry name" value="S_TKc"/>
    <property type="match status" value="1"/>
</dbReference>
<accession>A0A4Q7PBE7</accession>
<evidence type="ECO:0000313" key="3">
    <source>
        <dbReference type="Proteomes" id="UP000292209"/>
    </source>
</evidence>
<dbReference type="Gene3D" id="1.10.510.10">
    <property type="entry name" value="Transferase(Phosphotransferase) domain 1"/>
    <property type="match status" value="1"/>
</dbReference>
<dbReference type="InterPro" id="IPR008271">
    <property type="entry name" value="Ser/Thr_kinase_AS"/>
</dbReference>
<name>A0A4Q7PBE7_9BACT</name>
<keyword evidence="2" id="KW-0808">Transferase</keyword>
<evidence type="ECO:0000313" key="2">
    <source>
        <dbReference type="EMBL" id="RZS96112.1"/>
    </source>
</evidence>
<reference evidence="2 3" key="1">
    <citation type="submission" date="2019-02" db="EMBL/GenBank/DDBJ databases">
        <title>Genomic Encyclopedia of Archaeal and Bacterial Type Strains, Phase II (KMG-II): from individual species to whole genera.</title>
        <authorList>
            <person name="Goeker M."/>
        </authorList>
    </citation>
    <scope>NUCLEOTIDE SEQUENCE [LARGE SCALE GENOMIC DNA]</scope>
    <source>
        <strain evidence="2 3">DSM 21411</strain>
    </source>
</reference>
<dbReference type="SUPFAM" id="SSF56112">
    <property type="entry name" value="Protein kinase-like (PK-like)"/>
    <property type="match status" value="1"/>
</dbReference>
<dbReference type="Pfam" id="PF00069">
    <property type="entry name" value="Pkinase"/>
    <property type="match status" value="1"/>
</dbReference>
<protein>
    <submittedName>
        <fullName evidence="2">Serine/threonine-protein kinase 24/25/MST4</fullName>
    </submittedName>
</protein>
<dbReference type="OrthoDB" id="9806704at2"/>
<comment type="caution">
    <text evidence="2">The sequence shown here is derived from an EMBL/GenBank/DDBJ whole genome shotgun (WGS) entry which is preliminary data.</text>
</comment>
<dbReference type="GO" id="GO:0004672">
    <property type="term" value="F:protein kinase activity"/>
    <property type="evidence" value="ECO:0007669"/>
    <property type="project" value="InterPro"/>
</dbReference>
<dbReference type="EMBL" id="SGXG01000001">
    <property type="protein sequence ID" value="RZS96112.1"/>
    <property type="molecule type" value="Genomic_DNA"/>
</dbReference>